<proteinExistence type="predicted"/>
<feature type="chain" id="PRO_5045254066" evidence="2">
    <location>
        <begin position="21"/>
        <end position="319"/>
    </location>
</feature>
<evidence type="ECO:0000313" key="4">
    <source>
        <dbReference type="EMBL" id="MDY0748787.1"/>
    </source>
</evidence>
<feature type="domain" description="YNCE-like beta-propeller" evidence="3">
    <location>
        <begin position="65"/>
        <end position="141"/>
    </location>
</feature>
<dbReference type="InterPro" id="IPR011048">
    <property type="entry name" value="Haem_d1_sf"/>
</dbReference>
<evidence type="ECO:0000259" key="3">
    <source>
        <dbReference type="Pfam" id="PF21783"/>
    </source>
</evidence>
<dbReference type="RefSeq" id="WP_320426758.1">
    <property type="nucleotide sequence ID" value="NZ_JAXCLA010000012.1"/>
</dbReference>
<dbReference type="InterPro" id="IPR048433">
    <property type="entry name" value="YNCE-like_beta-prop"/>
</dbReference>
<reference evidence="4 5" key="1">
    <citation type="submission" date="2023-11" db="EMBL/GenBank/DDBJ databases">
        <title>Paucibacter sp. nov., isolated from fresh soil in Korea.</title>
        <authorList>
            <person name="Le N.T.T."/>
        </authorList>
    </citation>
    <scope>NUCLEOTIDE SEQUENCE [LARGE SCALE GENOMIC DNA]</scope>
    <source>
        <strain evidence="4 5">R3-3</strain>
    </source>
</reference>
<dbReference type="PANTHER" id="PTHR47197:SF3">
    <property type="entry name" value="DIHYDRO-HEME D1 DEHYDROGENASE"/>
    <property type="match status" value="1"/>
</dbReference>
<dbReference type="PANTHER" id="PTHR47197">
    <property type="entry name" value="PROTEIN NIRF"/>
    <property type="match status" value="1"/>
</dbReference>
<evidence type="ECO:0000256" key="1">
    <source>
        <dbReference type="ARBA" id="ARBA00022729"/>
    </source>
</evidence>
<protein>
    <submittedName>
        <fullName evidence="4">YncE family protein</fullName>
    </submittedName>
</protein>
<evidence type="ECO:0000256" key="2">
    <source>
        <dbReference type="SAM" id="SignalP"/>
    </source>
</evidence>
<evidence type="ECO:0000313" key="5">
    <source>
        <dbReference type="Proteomes" id="UP001285263"/>
    </source>
</evidence>
<name>A0ABU5DR35_9BURK</name>
<dbReference type="Pfam" id="PF21783">
    <property type="entry name" value="YNCE"/>
    <property type="match status" value="1"/>
</dbReference>
<accession>A0ABU5DR35</accession>
<dbReference type="Proteomes" id="UP001285263">
    <property type="component" value="Unassembled WGS sequence"/>
</dbReference>
<keyword evidence="5" id="KW-1185">Reference proteome</keyword>
<dbReference type="InterPro" id="IPR051200">
    <property type="entry name" value="Host-pathogen_enzymatic-act"/>
</dbReference>
<feature type="signal peptide" evidence="2">
    <location>
        <begin position="1"/>
        <end position="20"/>
    </location>
</feature>
<dbReference type="InterPro" id="IPR015943">
    <property type="entry name" value="WD40/YVTN_repeat-like_dom_sf"/>
</dbReference>
<dbReference type="InterPro" id="IPR011964">
    <property type="entry name" value="YVTN_b-propeller_repeat"/>
</dbReference>
<dbReference type="Gene3D" id="2.130.10.10">
    <property type="entry name" value="YVTN repeat-like/Quinoprotein amine dehydrogenase"/>
    <property type="match status" value="2"/>
</dbReference>
<dbReference type="NCBIfam" id="TIGR02276">
    <property type="entry name" value="beta_rpt_yvtn"/>
    <property type="match status" value="2"/>
</dbReference>
<dbReference type="EMBL" id="JAXCLA010000012">
    <property type="protein sequence ID" value="MDY0748787.1"/>
    <property type="molecule type" value="Genomic_DNA"/>
</dbReference>
<gene>
    <name evidence="4" type="ORF">SNE35_30090</name>
</gene>
<sequence>MRCIGALLGIAFGCAASAFAAPFAYITNQGSHDVSVIDLAQQRVVATVPVGRSPAGVVAAGGRAFISNPDSRDISVIDMASQSVVRTLQAGQGPVGIDAAPDGRQLFVADWYANELLVFDTGGTATQPVARIAVGHAPAGVANDGGDIVYVAERDDDSVAAVSLRERKVVARAKVGTHPFALLLDAPRKRLYALNVLSDDVSVIDLSKPGAMSVTATLHVGKAPYGAALAAGGSLLYVSNQHEDSVSVIDAATLAPLRTLEGFGYPEGIAAYEDKVYVVNWMDDAVSVLDAASGRELRRIRTGKNSRGFGAFIGAPTPP</sequence>
<comment type="caution">
    <text evidence="4">The sequence shown here is derived from an EMBL/GenBank/DDBJ whole genome shotgun (WGS) entry which is preliminary data.</text>
</comment>
<organism evidence="4 5">
    <name type="scientific">Roseateles agri</name>
    <dbReference type="NCBI Taxonomy" id="3098619"/>
    <lineage>
        <taxon>Bacteria</taxon>
        <taxon>Pseudomonadati</taxon>
        <taxon>Pseudomonadota</taxon>
        <taxon>Betaproteobacteria</taxon>
        <taxon>Burkholderiales</taxon>
        <taxon>Sphaerotilaceae</taxon>
        <taxon>Roseateles</taxon>
    </lineage>
</organism>
<dbReference type="SUPFAM" id="SSF51004">
    <property type="entry name" value="C-terminal (heme d1) domain of cytochrome cd1-nitrite reductase"/>
    <property type="match status" value="1"/>
</dbReference>
<keyword evidence="1 2" id="KW-0732">Signal</keyword>